<dbReference type="NCBIfam" id="NF003048">
    <property type="entry name" value="PRK03958.1"/>
    <property type="match status" value="1"/>
</dbReference>
<keyword evidence="8 14" id="KW-0489">Methyltransferase</keyword>
<dbReference type="OMA" id="HRPERDK"/>
<dbReference type="HAMAP" id="MF_00077">
    <property type="entry name" value="tRNA_methyltr_aTrm56"/>
    <property type="match status" value="1"/>
</dbReference>
<evidence type="ECO:0000256" key="13">
    <source>
        <dbReference type="ARBA" id="ARBA00047792"/>
    </source>
</evidence>
<comment type="subunit">
    <text evidence="4 14">Homodimer.</text>
</comment>
<dbReference type="GO" id="GO:0106059">
    <property type="term" value="F:tRNA (cytidine(56)-2'-O)-methyltransferase activity"/>
    <property type="evidence" value="ECO:0007669"/>
    <property type="project" value="UniProtKB-EC"/>
</dbReference>
<name>A0A832T1L1_PYRHR</name>
<keyword evidence="11 14" id="KW-0819">tRNA processing</keyword>
<evidence type="ECO:0000256" key="9">
    <source>
        <dbReference type="ARBA" id="ARBA00022679"/>
    </source>
</evidence>
<evidence type="ECO:0000256" key="7">
    <source>
        <dbReference type="ARBA" id="ARBA00022490"/>
    </source>
</evidence>
<evidence type="ECO:0000256" key="11">
    <source>
        <dbReference type="ARBA" id="ARBA00022694"/>
    </source>
</evidence>
<dbReference type="SUPFAM" id="SSF75217">
    <property type="entry name" value="alpha/beta knot"/>
    <property type="match status" value="1"/>
</dbReference>
<evidence type="ECO:0000256" key="15">
    <source>
        <dbReference type="SAM" id="MobiDB-lite"/>
    </source>
</evidence>
<comment type="function">
    <text evidence="1 14">Specifically catalyzes the AdoMet-dependent 2'-O-ribose methylation of cytidine at position 56 in tRNAs.</text>
</comment>
<keyword evidence="10 14" id="KW-0949">S-adenosyl-L-methionine</keyword>
<dbReference type="PIRSF" id="PIRSF016123">
    <property type="entry name" value="UCP016123"/>
    <property type="match status" value="1"/>
</dbReference>
<evidence type="ECO:0000256" key="8">
    <source>
        <dbReference type="ARBA" id="ARBA00022603"/>
    </source>
</evidence>
<dbReference type="RefSeq" id="WP_048053133.1">
    <property type="nucleotide sequence ID" value="NZ_DUJN01000004.1"/>
</dbReference>
<feature type="binding site" evidence="14">
    <location>
        <begin position="127"/>
        <end position="134"/>
    </location>
    <ligand>
        <name>S-adenosyl-L-methionine</name>
        <dbReference type="ChEBI" id="CHEBI:59789"/>
    </ligand>
</feature>
<organism evidence="16 17">
    <name type="scientific">Pyrococcus horikoshii</name>
    <dbReference type="NCBI Taxonomy" id="53953"/>
    <lineage>
        <taxon>Archaea</taxon>
        <taxon>Methanobacteriati</taxon>
        <taxon>Methanobacteriota</taxon>
        <taxon>Thermococci</taxon>
        <taxon>Thermococcales</taxon>
        <taxon>Thermococcaceae</taxon>
        <taxon>Pyrococcus</taxon>
    </lineage>
</organism>
<sequence>MIVVLRLGHRPERDKRVTTHVALTARAFGADGIIIASEEDEKVKESVEDVVKRWGGPFFIEFNRNWRKVMKEFTGVKVHLTMYGLHVDDVIEELKEKLKKGEDFMIIVGAEKVPREVYELADYNVAIGNQPHSEVAALAVLLDRLLEGKGLKKEFKGAKIKIVPQARGKKVVEVQGYAEQDKAEGKATPGKNWENSGFTGDNP</sequence>
<dbReference type="AlphaFoldDB" id="A0A832T1L1"/>
<comment type="caution">
    <text evidence="16">The sequence shown here is derived from an EMBL/GenBank/DDBJ whole genome shotgun (WGS) entry which is preliminary data.</text>
</comment>
<evidence type="ECO:0000313" key="16">
    <source>
        <dbReference type="EMBL" id="HII60955.1"/>
    </source>
</evidence>
<dbReference type="SMR" id="A0A832T1L1"/>
<dbReference type="InterPro" id="IPR002845">
    <property type="entry name" value="tRNA_mtfrase_aTrm56"/>
</dbReference>
<comment type="similarity">
    <text evidence="3 14">Belongs to the aTrm56 family.</text>
</comment>
<protein>
    <recommendedName>
        <fullName evidence="6 14">tRNA (cytidine(56)-2'-O)-methyltransferase</fullName>
        <ecNumber evidence="5 14">2.1.1.206</ecNumber>
    </recommendedName>
    <alternativeName>
        <fullName evidence="12 14">tRNA ribose 2'-O-methyltransferase aTrm56</fullName>
    </alternativeName>
</protein>
<dbReference type="InterPro" id="IPR029028">
    <property type="entry name" value="Alpha/beta_knot_MTases"/>
</dbReference>
<dbReference type="GeneID" id="1444355"/>
<feature type="binding site" evidence="14">
    <location>
        <position position="80"/>
    </location>
    <ligand>
        <name>S-adenosyl-L-methionine</name>
        <dbReference type="ChEBI" id="CHEBI:59789"/>
    </ligand>
</feature>
<dbReference type="GO" id="GO:0002128">
    <property type="term" value="P:tRNA nucleoside ribose methylation"/>
    <property type="evidence" value="ECO:0007669"/>
    <property type="project" value="UniProtKB-UniRule"/>
</dbReference>
<evidence type="ECO:0000256" key="6">
    <source>
        <dbReference type="ARBA" id="ARBA00013709"/>
    </source>
</evidence>
<evidence type="ECO:0000256" key="4">
    <source>
        <dbReference type="ARBA" id="ARBA00011738"/>
    </source>
</evidence>
<dbReference type="GO" id="GO:0005737">
    <property type="term" value="C:cytoplasm"/>
    <property type="evidence" value="ECO:0007669"/>
    <property type="project" value="UniProtKB-SubCell"/>
</dbReference>
<dbReference type="CDD" id="cd18083">
    <property type="entry name" value="aTrm56-like"/>
    <property type="match status" value="1"/>
</dbReference>
<evidence type="ECO:0000256" key="10">
    <source>
        <dbReference type="ARBA" id="ARBA00022691"/>
    </source>
</evidence>
<comment type="subcellular location">
    <subcellularLocation>
        <location evidence="2 14">Cytoplasm</location>
    </subcellularLocation>
</comment>
<dbReference type="PANTHER" id="PTHR42197">
    <property type="entry name" value="TRNA (CYTIDINE(56)-2'-O)-METHYLTRANSFERASE"/>
    <property type="match status" value="1"/>
</dbReference>
<dbReference type="EMBL" id="DUJN01000004">
    <property type="protein sequence ID" value="HII60955.1"/>
    <property type="molecule type" value="Genomic_DNA"/>
</dbReference>
<evidence type="ECO:0000256" key="3">
    <source>
        <dbReference type="ARBA" id="ARBA00010324"/>
    </source>
</evidence>
<reference evidence="16" key="1">
    <citation type="journal article" date="2020" name="bioRxiv">
        <title>A rank-normalized archaeal taxonomy based on genome phylogeny resolves widespread incomplete and uneven classifications.</title>
        <authorList>
            <person name="Rinke C."/>
            <person name="Chuvochina M."/>
            <person name="Mussig A.J."/>
            <person name="Chaumeil P.-A."/>
            <person name="Waite D.W."/>
            <person name="Whitman W.B."/>
            <person name="Parks D.H."/>
            <person name="Hugenholtz P."/>
        </authorList>
    </citation>
    <scope>NUCLEOTIDE SEQUENCE</scope>
    <source>
        <strain evidence="16">UBA8834</strain>
    </source>
</reference>
<evidence type="ECO:0000256" key="2">
    <source>
        <dbReference type="ARBA" id="ARBA00004496"/>
    </source>
</evidence>
<dbReference type="Gene3D" id="3.40.1280.10">
    <property type="match status" value="1"/>
</dbReference>
<dbReference type="PANTHER" id="PTHR42197:SF1">
    <property type="entry name" value="TRNA (CYTIDINE(56)-2'-O)-METHYLTRANSFERASE"/>
    <property type="match status" value="1"/>
</dbReference>
<evidence type="ECO:0000313" key="17">
    <source>
        <dbReference type="Proteomes" id="UP000617544"/>
    </source>
</evidence>
<evidence type="ECO:0000256" key="5">
    <source>
        <dbReference type="ARBA" id="ARBA00012624"/>
    </source>
</evidence>
<dbReference type="Proteomes" id="UP000617544">
    <property type="component" value="Unassembled WGS sequence"/>
</dbReference>
<proteinExistence type="inferred from homology"/>
<feature type="region of interest" description="Disordered" evidence="15">
    <location>
        <begin position="178"/>
        <end position="203"/>
    </location>
</feature>
<keyword evidence="9 14" id="KW-0808">Transferase</keyword>
<feature type="binding site" evidence="14">
    <location>
        <begin position="109"/>
        <end position="113"/>
    </location>
    <ligand>
        <name>S-adenosyl-L-methionine</name>
        <dbReference type="ChEBI" id="CHEBI:59789"/>
    </ligand>
</feature>
<dbReference type="EC" id="2.1.1.206" evidence="5 14"/>
<gene>
    <name evidence="16" type="ORF">HA331_04235</name>
</gene>
<evidence type="ECO:0000256" key="14">
    <source>
        <dbReference type="HAMAP-Rule" id="MF_00077"/>
    </source>
</evidence>
<evidence type="ECO:0000256" key="12">
    <source>
        <dbReference type="ARBA" id="ARBA00029826"/>
    </source>
</evidence>
<comment type="catalytic activity">
    <reaction evidence="13 14">
        <text>cytidine(56) in tRNA + S-adenosyl-L-methionine = 2'-O-methylcytidine(56) in tRNA + S-adenosyl-L-homocysteine + H(+)</text>
        <dbReference type="Rhea" id="RHEA:42968"/>
        <dbReference type="Rhea" id="RHEA-COMP:10308"/>
        <dbReference type="Rhea" id="RHEA-COMP:10309"/>
        <dbReference type="ChEBI" id="CHEBI:15378"/>
        <dbReference type="ChEBI" id="CHEBI:57856"/>
        <dbReference type="ChEBI" id="CHEBI:59789"/>
        <dbReference type="ChEBI" id="CHEBI:74495"/>
        <dbReference type="ChEBI" id="CHEBI:82748"/>
        <dbReference type="EC" id="2.1.1.206"/>
    </reaction>
</comment>
<feature type="compositionally biased region" description="Polar residues" evidence="15">
    <location>
        <begin position="193"/>
        <end position="203"/>
    </location>
</feature>
<keyword evidence="7 14" id="KW-0963">Cytoplasm</keyword>
<dbReference type="Pfam" id="PF01994">
    <property type="entry name" value="Trm56"/>
    <property type="match status" value="1"/>
</dbReference>
<dbReference type="InterPro" id="IPR029026">
    <property type="entry name" value="tRNA_m1G_MTases_N"/>
</dbReference>
<evidence type="ECO:0000256" key="1">
    <source>
        <dbReference type="ARBA" id="ARBA00003959"/>
    </source>
</evidence>
<accession>A0A832T1L1</accession>